<dbReference type="AlphaFoldDB" id="A0A5K7XEC0"/>
<proteinExistence type="predicted"/>
<evidence type="ECO:0000313" key="2">
    <source>
        <dbReference type="Proteomes" id="UP000326837"/>
    </source>
</evidence>
<dbReference type="KEGG" id="lpav:PLANPX_3974"/>
<evidence type="ECO:0000313" key="1">
    <source>
        <dbReference type="EMBL" id="BBO34362.1"/>
    </source>
</evidence>
<gene>
    <name evidence="1" type="ORF">PLANPX_3974</name>
</gene>
<sequence>MNAYWRFGNLAALTPRRLKSERASAKTGVAKLFSLLVTRRTTLP</sequence>
<name>A0A5K7XEC0_9BACT</name>
<protein>
    <submittedName>
        <fullName evidence="1">Uncharacterized protein</fullName>
    </submittedName>
</protein>
<dbReference type="Proteomes" id="UP000326837">
    <property type="component" value="Chromosome"/>
</dbReference>
<accession>A0A5K7XEC0</accession>
<keyword evidence="2" id="KW-1185">Reference proteome</keyword>
<dbReference type="EMBL" id="AP021861">
    <property type="protein sequence ID" value="BBO34362.1"/>
    <property type="molecule type" value="Genomic_DNA"/>
</dbReference>
<organism evidence="1 2">
    <name type="scientific">Lacipirellula parvula</name>
    <dbReference type="NCBI Taxonomy" id="2650471"/>
    <lineage>
        <taxon>Bacteria</taxon>
        <taxon>Pseudomonadati</taxon>
        <taxon>Planctomycetota</taxon>
        <taxon>Planctomycetia</taxon>
        <taxon>Pirellulales</taxon>
        <taxon>Lacipirellulaceae</taxon>
        <taxon>Lacipirellula</taxon>
    </lineage>
</organism>
<reference evidence="2" key="1">
    <citation type="submission" date="2019-10" db="EMBL/GenBank/DDBJ databases">
        <title>Lacipirellula parvula gen. nov., sp. nov., representing a lineage of planctomycetes widespread in freshwater anoxic habitats, and description of the family Lacipirellulaceae.</title>
        <authorList>
            <person name="Dedysh S.N."/>
            <person name="Kulichevskaya I.S."/>
            <person name="Beletsky A.V."/>
            <person name="Rakitin A.L."/>
            <person name="Mardanov A.V."/>
            <person name="Ivanova A.A."/>
            <person name="Saltykova V.X."/>
            <person name="Rijpstra W.I.C."/>
            <person name="Sinninghe Damste J.S."/>
            <person name="Ravin N.V."/>
        </authorList>
    </citation>
    <scope>NUCLEOTIDE SEQUENCE [LARGE SCALE GENOMIC DNA]</scope>
    <source>
        <strain evidence="2">PX69</strain>
    </source>
</reference>